<dbReference type="PANTHER" id="PTHR35468:SF1">
    <property type="entry name" value="MYOSIN-LIKE PROTEIN"/>
    <property type="match status" value="1"/>
</dbReference>
<proteinExistence type="predicted"/>
<evidence type="ECO:0000313" key="4">
    <source>
        <dbReference type="Proteomes" id="UP000325577"/>
    </source>
</evidence>
<feature type="coiled-coil region" evidence="1">
    <location>
        <begin position="118"/>
        <end position="180"/>
    </location>
</feature>
<gene>
    <name evidence="3" type="ORF">F0562_035053</name>
</gene>
<sequence>MSIGRSILTFSPPPTPRILNLPRRPRRKQPKNAARKPPLSATDPELHRKYRGRFDTLFCQDVPIVLLNSSGGGESEKRERVEEEWEENGGFVEDKWRFQAEIMRAECNVLRMDTEFALKKLERNRVQTERTLRSAVQTMTSGRKKIYKERNVSSGLEEEIEDLEEKLQELQRSSGAEDFEVLKSSNFDKKASLLQHWQEKHGGLSDEKCEKEIQKMAEASLSIDTSRDDRFASSHKSNTDVETQRRNMEGLSKGMLLERMEEEYGSMLSATANSSVASPVPNSKENEFLDSSTRHPKQEVTSLEENKCSGRCKATVRRIIEQVRAETEQWCQMQKMLGQVREEMEKLQASRDFWEDRALNSDNEIQFLNSSVLEWRHKALTFETKANELQTEMSVLREEFEKLRIEQDREVTPTKKPPLISLGKHIEMEKRKLIWRLKENHHTNDKVSKRENFRNGRRKAETCNNQKRSPFQDVGNSSPLETQSSKSKSIFPLHCSEPSKTEESF</sequence>
<evidence type="ECO:0000256" key="2">
    <source>
        <dbReference type="SAM" id="MobiDB-lite"/>
    </source>
</evidence>
<feature type="compositionally biased region" description="Basic and acidic residues" evidence="2">
    <location>
        <begin position="284"/>
        <end position="300"/>
    </location>
</feature>
<evidence type="ECO:0000256" key="1">
    <source>
        <dbReference type="SAM" id="Coils"/>
    </source>
</evidence>
<dbReference type="AlphaFoldDB" id="A0A5J5AD62"/>
<feature type="compositionally biased region" description="Basic and acidic residues" evidence="2">
    <location>
        <begin position="445"/>
        <end position="461"/>
    </location>
</feature>
<reference evidence="3 4" key="1">
    <citation type="submission" date="2019-09" db="EMBL/GenBank/DDBJ databases">
        <title>A chromosome-level genome assembly of the Chinese tupelo Nyssa sinensis.</title>
        <authorList>
            <person name="Yang X."/>
            <person name="Kang M."/>
            <person name="Yang Y."/>
            <person name="Xiong H."/>
            <person name="Wang M."/>
            <person name="Zhang Z."/>
            <person name="Wang Z."/>
            <person name="Wu H."/>
            <person name="Ma T."/>
            <person name="Liu J."/>
            <person name="Xi Z."/>
        </authorList>
    </citation>
    <scope>NUCLEOTIDE SEQUENCE [LARGE SCALE GENOMIC DNA]</scope>
    <source>
        <strain evidence="3">J267</strain>
        <tissue evidence="3">Leaf</tissue>
    </source>
</reference>
<feature type="compositionally biased region" description="Polar residues" evidence="2">
    <location>
        <begin position="272"/>
        <end position="283"/>
    </location>
</feature>
<name>A0A5J5AD62_9ASTE</name>
<feature type="region of interest" description="Disordered" evidence="2">
    <location>
        <begin position="225"/>
        <end position="244"/>
    </location>
</feature>
<feature type="region of interest" description="Disordered" evidence="2">
    <location>
        <begin position="272"/>
        <end position="300"/>
    </location>
</feature>
<evidence type="ECO:0000313" key="3">
    <source>
        <dbReference type="EMBL" id="KAA8528078.1"/>
    </source>
</evidence>
<feature type="region of interest" description="Disordered" evidence="2">
    <location>
        <begin position="445"/>
        <end position="505"/>
    </location>
</feature>
<feature type="region of interest" description="Disordered" evidence="2">
    <location>
        <begin position="1"/>
        <end position="46"/>
    </location>
</feature>
<keyword evidence="4" id="KW-1185">Reference proteome</keyword>
<organism evidence="3 4">
    <name type="scientific">Nyssa sinensis</name>
    <dbReference type="NCBI Taxonomy" id="561372"/>
    <lineage>
        <taxon>Eukaryota</taxon>
        <taxon>Viridiplantae</taxon>
        <taxon>Streptophyta</taxon>
        <taxon>Embryophyta</taxon>
        <taxon>Tracheophyta</taxon>
        <taxon>Spermatophyta</taxon>
        <taxon>Magnoliopsida</taxon>
        <taxon>eudicotyledons</taxon>
        <taxon>Gunneridae</taxon>
        <taxon>Pentapetalae</taxon>
        <taxon>asterids</taxon>
        <taxon>Cornales</taxon>
        <taxon>Nyssaceae</taxon>
        <taxon>Nyssa</taxon>
    </lineage>
</organism>
<keyword evidence="1" id="KW-0175">Coiled coil</keyword>
<feature type="compositionally biased region" description="Polar residues" evidence="2">
    <location>
        <begin position="462"/>
        <end position="488"/>
    </location>
</feature>
<accession>A0A5J5AD62</accession>
<feature type="coiled-coil region" evidence="1">
    <location>
        <begin position="337"/>
        <end position="406"/>
    </location>
</feature>
<dbReference type="PANTHER" id="PTHR35468">
    <property type="entry name" value="MYOSIN-LIKE PROTEIN"/>
    <property type="match status" value="1"/>
</dbReference>
<feature type="compositionally biased region" description="Basic residues" evidence="2">
    <location>
        <begin position="23"/>
        <end position="34"/>
    </location>
</feature>
<dbReference type="Proteomes" id="UP000325577">
    <property type="component" value="Linkage Group LG21"/>
</dbReference>
<protein>
    <submittedName>
        <fullName evidence="3">Uncharacterized protein</fullName>
    </submittedName>
</protein>
<dbReference type="OrthoDB" id="1921697at2759"/>
<dbReference type="EMBL" id="CM018045">
    <property type="protein sequence ID" value="KAA8528078.1"/>
    <property type="molecule type" value="Genomic_DNA"/>
</dbReference>